<dbReference type="GO" id="GO:0016020">
    <property type="term" value="C:membrane"/>
    <property type="evidence" value="ECO:0007669"/>
    <property type="project" value="TreeGrafter"/>
</dbReference>
<dbReference type="PANTHER" id="PTHR43798:SF31">
    <property type="entry name" value="AB HYDROLASE SUPERFAMILY PROTEIN YCLE"/>
    <property type="match status" value="1"/>
</dbReference>
<dbReference type="OrthoDB" id="9796770at2"/>
<dbReference type="EMBL" id="VFPM01000001">
    <property type="protein sequence ID" value="TQM64595.1"/>
    <property type="molecule type" value="Genomic_DNA"/>
</dbReference>
<reference evidence="3 4" key="1">
    <citation type="submission" date="2019-06" db="EMBL/GenBank/DDBJ databases">
        <title>Genome sequencing of plant associated microbes to promote plant fitness in Sorghum bicolor and Oryza sativa.</title>
        <authorList>
            <person name="Coleman-Derr D."/>
        </authorList>
    </citation>
    <scope>NUCLEOTIDE SEQUENCE [LARGE SCALE GENOMIC DNA]</scope>
    <source>
        <strain evidence="3 4">KV-663</strain>
    </source>
</reference>
<dbReference type="Gene3D" id="3.40.50.1820">
    <property type="entry name" value="alpha/beta hydrolase"/>
    <property type="match status" value="1"/>
</dbReference>
<dbReference type="SUPFAM" id="SSF53474">
    <property type="entry name" value="alpha/beta-Hydrolases"/>
    <property type="match status" value="1"/>
</dbReference>
<dbReference type="GO" id="GO:0016787">
    <property type="term" value="F:hydrolase activity"/>
    <property type="evidence" value="ECO:0007669"/>
    <property type="project" value="UniProtKB-KW"/>
</dbReference>
<organism evidence="3 4">
    <name type="scientific">Humibacillus xanthopallidus</name>
    <dbReference type="NCBI Taxonomy" id="412689"/>
    <lineage>
        <taxon>Bacteria</taxon>
        <taxon>Bacillati</taxon>
        <taxon>Actinomycetota</taxon>
        <taxon>Actinomycetes</taxon>
        <taxon>Micrococcales</taxon>
        <taxon>Intrasporangiaceae</taxon>
        <taxon>Humibacillus</taxon>
    </lineage>
</organism>
<dbReference type="PANTHER" id="PTHR43798">
    <property type="entry name" value="MONOACYLGLYCEROL LIPASE"/>
    <property type="match status" value="1"/>
</dbReference>
<dbReference type="InterPro" id="IPR000073">
    <property type="entry name" value="AB_hydrolase_1"/>
</dbReference>
<dbReference type="Proteomes" id="UP000316747">
    <property type="component" value="Unassembled WGS sequence"/>
</dbReference>
<dbReference type="InterPro" id="IPR000639">
    <property type="entry name" value="Epox_hydrolase-like"/>
</dbReference>
<dbReference type="InterPro" id="IPR029058">
    <property type="entry name" value="AB_hydrolase_fold"/>
</dbReference>
<evidence type="ECO:0000259" key="2">
    <source>
        <dbReference type="Pfam" id="PF00561"/>
    </source>
</evidence>
<dbReference type="PRINTS" id="PR00412">
    <property type="entry name" value="EPOXHYDRLASE"/>
</dbReference>
<feature type="domain" description="AB hydrolase-1" evidence="2">
    <location>
        <begin position="25"/>
        <end position="266"/>
    </location>
</feature>
<comment type="caution">
    <text evidence="3">The sequence shown here is derived from an EMBL/GenBank/DDBJ whole genome shotgun (WGS) entry which is preliminary data.</text>
</comment>
<evidence type="ECO:0000313" key="4">
    <source>
        <dbReference type="Proteomes" id="UP000316747"/>
    </source>
</evidence>
<dbReference type="Pfam" id="PF00561">
    <property type="entry name" value="Abhydrolase_1"/>
    <property type="match status" value="1"/>
</dbReference>
<protein>
    <submittedName>
        <fullName evidence="3">Pimeloyl-ACP methyl ester carboxylesterase</fullName>
    </submittedName>
</protein>
<accession>A0A543I1Z4</accession>
<evidence type="ECO:0000313" key="3">
    <source>
        <dbReference type="EMBL" id="TQM64595.1"/>
    </source>
</evidence>
<dbReference type="RefSeq" id="WP_141842213.1">
    <property type="nucleotide sequence ID" value="NZ_VFPM01000001.1"/>
</dbReference>
<sequence length="283" mass="30269">MERREFEAPARGGTLVGYVTGSGRPVLLAHGGPGLGYDHLDSLVEELASEFEVAYFQQRGLPPSCPHGEFTIAEAIDDVVSVLDHLGWERVWFVGHSWGGHLGFHVAEAIPDRLHGVLAVDPLGAVGDGGADAFWSAIVARLPAEARARVEQLDAKDMDGTSTPEEQEEEWDLIWPAYFADPGHVMPRPTLTQSAEAHVGLWDDLTALLPELEAGLGAIRTPVAVVAGAGSPMPADLAGARSVERIPGARLERVEGAGHFVWWERPGSVRAALQRLVAAQPAP</sequence>
<dbReference type="AlphaFoldDB" id="A0A543I1Z4"/>
<name>A0A543I1Z4_9MICO</name>
<dbReference type="InterPro" id="IPR050266">
    <property type="entry name" value="AB_hydrolase_sf"/>
</dbReference>
<keyword evidence="4" id="KW-1185">Reference proteome</keyword>
<proteinExistence type="predicted"/>
<evidence type="ECO:0000256" key="1">
    <source>
        <dbReference type="ARBA" id="ARBA00022801"/>
    </source>
</evidence>
<gene>
    <name evidence="3" type="ORF">FBY41_0965</name>
</gene>
<keyword evidence="1" id="KW-0378">Hydrolase</keyword>